<dbReference type="InterPro" id="IPR001680">
    <property type="entry name" value="WD40_rpt"/>
</dbReference>
<organism evidence="4 5">
    <name type="scientific">Leucocoprinus birnbaumii</name>
    <dbReference type="NCBI Taxonomy" id="56174"/>
    <lineage>
        <taxon>Eukaryota</taxon>
        <taxon>Fungi</taxon>
        <taxon>Dikarya</taxon>
        <taxon>Basidiomycota</taxon>
        <taxon>Agaricomycotina</taxon>
        <taxon>Agaricomycetes</taxon>
        <taxon>Agaricomycetidae</taxon>
        <taxon>Agaricales</taxon>
        <taxon>Agaricineae</taxon>
        <taxon>Agaricaceae</taxon>
        <taxon>Leucocoprinus</taxon>
    </lineage>
</organism>
<protein>
    <recommendedName>
        <fullName evidence="3">Nephrocystin 3-like N-terminal domain-containing protein</fullName>
    </recommendedName>
</protein>
<comment type="caution">
    <text evidence="4">The sequence shown here is derived from an EMBL/GenBank/DDBJ whole genome shotgun (WGS) entry which is preliminary data.</text>
</comment>
<dbReference type="PANTHER" id="PTHR10039:SF14">
    <property type="entry name" value="NACHT DOMAIN-CONTAINING PROTEIN"/>
    <property type="match status" value="1"/>
</dbReference>
<dbReference type="SMART" id="SM00320">
    <property type="entry name" value="WD40"/>
    <property type="match status" value="5"/>
</dbReference>
<feature type="region of interest" description="Disordered" evidence="2">
    <location>
        <begin position="38"/>
        <end position="63"/>
    </location>
</feature>
<dbReference type="SUPFAM" id="SSF50978">
    <property type="entry name" value="WD40 repeat-like"/>
    <property type="match status" value="2"/>
</dbReference>
<dbReference type="Pfam" id="PF00400">
    <property type="entry name" value="WD40"/>
    <property type="match status" value="1"/>
</dbReference>
<evidence type="ECO:0000256" key="1">
    <source>
        <dbReference type="ARBA" id="ARBA00022737"/>
    </source>
</evidence>
<dbReference type="Pfam" id="PF24883">
    <property type="entry name" value="NPHP3_N"/>
    <property type="match status" value="1"/>
</dbReference>
<sequence>MHFPTSNFPRIITVLGTRDLASKVAPTLAKFMNFIPPQRSSTSGSSYSSMSTNPRKPRASSDAVPEEYLEKHLKLVDNSDFTNVNATETARTSDFTNQTRSIEANGQTNILTNAHNFTVKDSVFVVNQNTRDEERLRKALIDGAEFSPRPQECMEGTRIDVQSNVNAAIDDIEGGNVIWIRGFPGVGKSALASTIIAQRLKRGQLVSYFVFDRAKSTVTTRNLWCRVMWDFACRYPSIRRYLLERLDSQGIDMDTPNIPVLFSSLVVDPLLDALQELNAVSHGQLIVVVIDAVDECGGVDGHRSPDRKALLHTIAKWHVSLPTNMKLVITSRPEDDIERSISSISIPVDILHNTDETSNDIHRYLLHRLGEIAEPYSDCLSPDWCRRTAKDLAERASGIFVWATSAASFLEAGEPESQLEDLVQYGPSLADGGKPLHSLYSIILEVSFKNPHEKVIKAFKSIVGTLIFVRRPLEDAEFLEFDPLLHKSMFKHICNGLRSVIDPDSCTLRFSHQSFVDFLLSPDCPPDFAIQESHEQHRLSELCLTTMSTQLRFNICKLETSSLKNDDVPNIETKVKEGISSLLAYSCCFVVDHLCFIETEDYMMRLIETVFKERFLYWLEVMSLLKEINHTFLILRSIISWVKNQNPDLTAFIHDAIRFVGAFSSPIAHSTPHIYLSALPFSPTESLVAKHFLPKFPRTITLTKGKPDVWPPYLFVKQHHRGDVTAVTFSPDEKLFASGDDHGRILLCDSETGIPVINPLDHSTEDVSTTGVTYIGFRPDKGHIIAVYADHRARIWDTELGEELFGLTESIQEAVYSQDGRYIISSHHRLQSVNKGEQTKIYKMLHRVQFWNADAGNPEHSVIMFESQDLQMPNVVLSPNGRFYATIPVTSANVPFPSLAPTQGSMVVWELTDRTVATVFKTEMASIPSDTWSSLCFTSDSKYIMVKGGDEVLRIWSTDSWAFIGSINFGEYRDHFFGCVSSLACVYLSRDHSYHRIITGIGNDSTNIWNSSTGSQISTQKETAVVCCFALSRNRRRLLLGLVDASVRLRTMEEEGFADQEETGNADGFHTASVRHRRNLTFSPCGTKLAGCFPTSETIELWEVTTETVTPSKVIIAHGICKVAFSTDGRGIASLEFPSTSDNTFQITIWDVETGSILNRYLSTTTRSHSNTYSCQLFFRQTDNRLICNIPYKEQWTAAFPRYAGFELLVWRDDITKQQNDVDITVCIQYANFYIISPDALTVILVYDWMKRIDGTDRPPHGKCLRRNSTEEQFNPDTGFLKSAGWRISARTVFAPNGEYLASWSTEEAIFRVWETRTWNLLHTIGSFNGWNFDTLRDSPPRIALDDHFIVIAYAPYPRYSPKSNEVGEIRAVELRTGRRTSKPWYPCFGFDLYNVISLSLQGKRLAWVLRTKHDSEMVRIWDISDLRGDGPLNDAGGFAARSVMTDDGWVLSEDGHSLLFWVPLDHREGLYRPRDVAVKPLSGVPATKLDLSNFKHGESWAECFSTGIS</sequence>
<dbReference type="SUPFAM" id="SSF52540">
    <property type="entry name" value="P-loop containing nucleoside triphosphate hydrolases"/>
    <property type="match status" value="1"/>
</dbReference>
<keyword evidence="5" id="KW-1185">Reference proteome</keyword>
<evidence type="ECO:0000313" key="5">
    <source>
        <dbReference type="Proteomes" id="UP001213000"/>
    </source>
</evidence>
<dbReference type="Gene3D" id="2.130.10.10">
    <property type="entry name" value="YVTN repeat-like/Quinoprotein amine dehydrogenase"/>
    <property type="match status" value="2"/>
</dbReference>
<feature type="domain" description="Nephrocystin 3-like N-terminal" evidence="3">
    <location>
        <begin position="173"/>
        <end position="332"/>
    </location>
</feature>
<evidence type="ECO:0000256" key="2">
    <source>
        <dbReference type="SAM" id="MobiDB-lite"/>
    </source>
</evidence>
<dbReference type="Gene3D" id="3.40.50.300">
    <property type="entry name" value="P-loop containing nucleotide triphosphate hydrolases"/>
    <property type="match status" value="1"/>
</dbReference>
<dbReference type="InterPro" id="IPR015943">
    <property type="entry name" value="WD40/YVTN_repeat-like_dom_sf"/>
</dbReference>
<accession>A0AAD5VM96</accession>
<evidence type="ECO:0000259" key="3">
    <source>
        <dbReference type="Pfam" id="PF24883"/>
    </source>
</evidence>
<dbReference type="Proteomes" id="UP001213000">
    <property type="component" value="Unassembled WGS sequence"/>
</dbReference>
<gene>
    <name evidence="4" type="ORF">NP233_g10295</name>
</gene>
<keyword evidence="1" id="KW-0677">Repeat</keyword>
<feature type="compositionally biased region" description="Low complexity" evidence="2">
    <location>
        <begin position="40"/>
        <end position="51"/>
    </location>
</feature>
<dbReference type="InterPro" id="IPR027417">
    <property type="entry name" value="P-loop_NTPase"/>
</dbReference>
<dbReference type="EMBL" id="JANIEX010001028">
    <property type="protein sequence ID" value="KAJ3561272.1"/>
    <property type="molecule type" value="Genomic_DNA"/>
</dbReference>
<evidence type="ECO:0000313" key="4">
    <source>
        <dbReference type="EMBL" id="KAJ3561272.1"/>
    </source>
</evidence>
<dbReference type="InterPro" id="IPR036322">
    <property type="entry name" value="WD40_repeat_dom_sf"/>
</dbReference>
<name>A0AAD5VM96_9AGAR</name>
<reference evidence="4" key="1">
    <citation type="submission" date="2022-07" db="EMBL/GenBank/DDBJ databases">
        <title>Genome Sequence of Leucocoprinus birnbaumii.</title>
        <authorList>
            <person name="Buettner E."/>
        </authorList>
    </citation>
    <scope>NUCLEOTIDE SEQUENCE</scope>
    <source>
        <strain evidence="4">VT141</strain>
    </source>
</reference>
<proteinExistence type="predicted"/>
<dbReference type="InterPro" id="IPR056884">
    <property type="entry name" value="NPHP3-like_N"/>
</dbReference>
<dbReference type="PANTHER" id="PTHR10039">
    <property type="entry name" value="AMELOGENIN"/>
    <property type="match status" value="1"/>
</dbReference>